<dbReference type="GO" id="GO:0016020">
    <property type="term" value="C:membrane"/>
    <property type="evidence" value="ECO:0007669"/>
    <property type="project" value="InterPro"/>
</dbReference>
<dbReference type="PANTHER" id="PTHR10434">
    <property type="entry name" value="1-ACYL-SN-GLYCEROL-3-PHOSPHATE ACYLTRANSFERASE"/>
    <property type="match status" value="1"/>
</dbReference>
<accession>A0A1M5ZAN0</accession>
<keyword evidence="4 7" id="KW-0808">Transferase</keyword>
<evidence type="ECO:0000259" key="8">
    <source>
        <dbReference type="SMART" id="SM00563"/>
    </source>
</evidence>
<dbReference type="SUPFAM" id="SSF69593">
    <property type="entry name" value="Glycerol-3-phosphate (1)-acyltransferase"/>
    <property type="match status" value="1"/>
</dbReference>
<dbReference type="PANTHER" id="PTHR10434:SF64">
    <property type="entry name" value="1-ACYL-SN-GLYCEROL-3-PHOSPHATE ACYLTRANSFERASE-RELATED"/>
    <property type="match status" value="1"/>
</dbReference>
<evidence type="ECO:0000256" key="6">
    <source>
        <dbReference type="ARBA" id="ARBA00023315"/>
    </source>
</evidence>
<keyword evidence="7" id="KW-1208">Phospholipid metabolism</keyword>
<reference evidence="9 10" key="1">
    <citation type="submission" date="2016-11" db="EMBL/GenBank/DDBJ databases">
        <authorList>
            <person name="Jaros S."/>
            <person name="Januszkiewicz K."/>
            <person name="Wedrychowicz H."/>
        </authorList>
    </citation>
    <scope>NUCLEOTIDE SEQUENCE [LARGE SCALE GENOMIC DNA]</scope>
    <source>
        <strain evidence="9 10">DSM 6191</strain>
    </source>
</reference>
<organism evidence="9 10">
    <name type="scientific">Clostridium intestinale DSM 6191</name>
    <dbReference type="NCBI Taxonomy" id="1121320"/>
    <lineage>
        <taxon>Bacteria</taxon>
        <taxon>Bacillati</taxon>
        <taxon>Bacillota</taxon>
        <taxon>Clostridia</taxon>
        <taxon>Eubacteriales</taxon>
        <taxon>Clostridiaceae</taxon>
        <taxon>Clostridium</taxon>
    </lineage>
</organism>
<dbReference type="GO" id="GO:0006654">
    <property type="term" value="P:phosphatidic acid biosynthetic process"/>
    <property type="evidence" value="ECO:0007669"/>
    <property type="project" value="TreeGrafter"/>
</dbReference>
<dbReference type="AlphaFoldDB" id="A0A1M5ZAN0"/>
<proteinExistence type="inferred from homology"/>
<sequence>MLRTIAWYTHFAVSLLLKTPEMFRVKKMIKDGKNPEAIEYIEKTTRRWALSQMKLSGARVKIYGEENIPKDVPVLFIGNHQSNFDIALFLSYIKKPKGYIAKAEMKSWPLVHTWMEFIDCVFMDRSNIRKSAEAIVQGVNILKSGHSLVIFPEGTRSKGDKLGDFKAGSFKLATKAKVAIIPVTISGSYKLMEQNGNKIKPADVELHIHPMIETKDLSKEELDGLPKKVKNIIESKLPNIS</sequence>
<comment type="catalytic activity">
    <reaction evidence="7">
        <text>a 1-acyl-sn-glycero-3-phosphate + an acyl-CoA = a 1,2-diacyl-sn-glycero-3-phosphate + CoA</text>
        <dbReference type="Rhea" id="RHEA:19709"/>
        <dbReference type="ChEBI" id="CHEBI:57287"/>
        <dbReference type="ChEBI" id="CHEBI:57970"/>
        <dbReference type="ChEBI" id="CHEBI:58342"/>
        <dbReference type="ChEBI" id="CHEBI:58608"/>
        <dbReference type="EC" id="2.3.1.51"/>
    </reaction>
</comment>
<dbReference type="InterPro" id="IPR004552">
    <property type="entry name" value="AGP_acyltrans"/>
</dbReference>
<dbReference type="NCBIfam" id="TIGR00530">
    <property type="entry name" value="AGP_acyltrn"/>
    <property type="match status" value="1"/>
</dbReference>
<comment type="domain">
    <text evidence="7">The HXXXXD motif is essential for acyltransferase activity and may constitute the binding site for the phosphate moiety of the glycerol-3-phosphate.</text>
</comment>
<dbReference type="EC" id="2.3.1.51" evidence="7"/>
<evidence type="ECO:0000256" key="1">
    <source>
        <dbReference type="ARBA" id="ARBA00005189"/>
    </source>
</evidence>
<name>A0A1M5ZAN0_9CLOT</name>
<dbReference type="SMART" id="SM00563">
    <property type="entry name" value="PlsC"/>
    <property type="match status" value="1"/>
</dbReference>
<comment type="pathway">
    <text evidence="1">Lipid metabolism.</text>
</comment>
<dbReference type="Proteomes" id="UP000184241">
    <property type="component" value="Unassembled WGS sequence"/>
</dbReference>
<keyword evidence="5 7" id="KW-0443">Lipid metabolism</keyword>
<protein>
    <recommendedName>
        <fullName evidence="7">1-acyl-sn-glycerol-3-phosphate acyltransferase</fullName>
        <ecNumber evidence="7">2.3.1.51</ecNumber>
    </recommendedName>
</protein>
<evidence type="ECO:0000313" key="10">
    <source>
        <dbReference type="Proteomes" id="UP000184241"/>
    </source>
</evidence>
<evidence type="ECO:0000256" key="5">
    <source>
        <dbReference type="ARBA" id="ARBA00023098"/>
    </source>
</evidence>
<dbReference type="EMBL" id="FQXU01000008">
    <property type="protein sequence ID" value="SHI21259.1"/>
    <property type="molecule type" value="Genomic_DNA"/>
</dbReference>
<evidence type="ECO:0000313" key="9">
    <source>
        <dbReference type="EMBL" id="SHI21259.1"/>
    </source>
</evidence>
<evidence type="ECO:0000256" key="3">
    <source>
        <dbReference type="ARBA" id="ARBA00022516"/>
    </source>
</evidence>
<evidence type="ECO:0000256" key="2">
    <source>
        <dbReference type="ARBA" id="ARBA00008655"/>
    </source>
</evidence>
<keyword evidence="3 7" id="KW-0444">Lipid biosynthesis</keyword>
<evidence type="ECO:0000256" key="7">
    <source>
        <dbReference type="RuleBase" id="RU361267"/>
    </source>
</evidence>
<evidence type="ECO:0000256" key="4">
    <source>
        <dbReference type="ARBA" id="ARBA00022679"/>
    </source>
</evidence>
<dbReference type="Pfam" id="PF01553">
    <property type="entry name" value="Acyltransferase"/>
    <property type="match status" value="1"/>
</dbReference>
<feature type="domain" description="Phospholipid/glycerol acyltransferase" evidence="8">
    <location>
        <begin position="74"/>
        <end position="188"/>
    </location>
</feature>
<dbReference type="CDD" id="cd07989">
    <property type="entry name" value="LPLAT_AGPAT-like"/>
    <property type="match status" value="1"/>
</dbReference>
<dbReference type="GO" id="GO:0003841">
    <property type="term" value="F:1-acylglycerol-3-phosphate O-acyltransferase activity"/>
    <property type="evidence" value="ECO:0007669"/>
    <property type="project" value="UniProtKB-UniRule"/>
</dbReference>
<keyword evidence="6 7" id="KW-0012">Acyltransferase</keyword>
<dbReference type="RefSeq" id="WP_073020190.1">
    <property type="nucleotide sequence ID" value="NZ_FQXU01000008.1"/>
</dbReference>
<comment type="similarity">
    <text evidence="2 7">Belongs to the 1-acyl-sn-glycerol-3-phosphate acyltransferase family.</text>
</comment>
<keyword evidence="7" id="KW-0594">Phospholipid biosynthesis</keyword>
<gene>
    <name evidence="9" type="ORF">SAMN02745941_02711</name>
</gene>
<dbReference type="InterPro" id="IPR002123">
    <property type="entry name" value="Plipid/glycerol_acylTrfase"/>
</dbReference>